<feature type="region of interest" description="Disordered" evidence="2">
    <location>
        <begin position="620"/>
        <end position="683"/>
    </location>
</feature>
<feature type="region of interest" description="Disordered" evidence="2">
    <location>
        <begin position="18"/>
        <end position="234"/>
    </location>
</feature>
<keyword evidence="1" id="KW-0175">Coiled coil</keyword>
<feature type="compositionally biased region" description="Basic and acidic residues" evidence="2">
    <location>
        <begin position="651"/>
        <end position="661"/>
    </location>
</feature>
<feature type="compositionally biased region" description="Acidic residues" evidence="2">
    <location>
        <begin position="179"/>
        <end position="191"/>
    </location>
</feature>
<feature type="compositionally biased region" description="Basic and acidic residues" evidence="2">
    <location>
        <begin position="633"/>
        <end position="642"/>
    </location>
</feature>
<feature type="compositionally biased region" description="Polar residues" evidence="2">
    <location>
        <begin position="1182"/>
        <end position="1195"/>
    </location>
</feature>
<sequence length="1316" mass="152490">MPRTRRLRSSNISEDVMASIQLDSDNEPILKSQRERRTRSSLNKNSNATTPTRNNSNKRITRQTTITEFIKSVKNGESSDTSDNNSLDTSKASKSMGMKCPRPDLKPIKSLSKKENSKKVTTSKRETRQSTANKIKKRQKIMSLSSGESDSEYESFNSSSSDVDDVVSKEEEYHSSFSDAEEDESETDETDLILSDSADDNTNYVSSDDTQLLDENTNESDEVELKPDDLQMETSIVEESKEVKSIKKKGKIKGEVQKKILTEQEKKEKEERLKRIEETVNHVVNNPHITLSEESMKPRPRYSKQHNQTKSVNETVQLVIDEVADKALKDVSQTSALKVTQKSIPESVPSTTTLFKKTKKYKNTSKMPKNANSSVVELKEENEPIEIDKTSYTTSAVSPTKVIGRRGRPPGSPNKKKKAPELQKFLQMDYSKITERPGIVEPIVDEVNPNKEELTNLCIEFRKLMKSRMIIKQSITRFVELHEILCHIAREAAHEHDSLLRLVPNNKCRANDIPKVKKRLLRAVGDKVSDKFVRKALKGDDDYVLDDVWIPTEHPDQRYQYRKVTSEFVISQFHEEVRELLSPPSIPKLVEVFKTFRLNDEASQKICDFDYPVKKYEPPQSVARKIPKKAKSHTSEVSKETDTPSSNLTDKSPRKILEPVRKSTRRKARGETPDKSMEKRVTRSQNNVVKLPAYNEVKRKRRKNIKRGIFFKDARGRLQRYLNKRRIIKKMEVIPAHFVDNYREKHFESIIHVVLNYFASNDILVDFRQRNFWDFLLSDSTQLNSLFNNRIDYVRNKSKVKCNEEELEKMGELLKSIQDSIKGATLERNKRIQIDGILRNGLFRNDVILEYQSLYESFAAKVALKEYGWKFFNFYSPKNKNESSSKNEVVECFALTIPEKMKIKHLLLCRNLTNLEKWNKYIDFCKDRKLHEFFEDRPDLWEKNESYNKYNESSLKGKTLECIKIDEESLSLEEKDELRKLKDLIWERDYMPTSDPVTKRLFNLKKELNELMYERNKILDHVFESSIALNVRDILEKKLEKEEEELKKKFDETKIEKEEDLDQIPLNKEFMLANKHDIEVVKNLGNLFDFMGILEESNQCGIQHNTKSGNSGGTSNGLSKKTQTKYKCIIKDNEVILKRCFKKKSSTNEFTVDETPELSSDKNKIARDSHNPLKRKRELKDSITNPECSSTQKRQTGMLKKLESLNNEKNTYFWRTSFNIPNVDNRLTRGGLKNLENSSIVKSDIANEHQSSLSLSEDIKNTLSVENEKSSMSASNSKPIWDQFQKVTNSQTNNKLKNSDRENKINVSGKRKKCIP</sequence>
<dbReference type="WBParaSite" id="SVE_1985100.1">
    <property type="protein sequence ID" value="SVE_1985100.1"/>
    <property type="gene ID" value="SVE_1985100"/>
</dbReference>
<dbReference type="Proteomes" id="UP000035680">
    <property type="component" value="Unassembled WGS sequence"/>
</dbReference>
<feature type="coiled-coil region" evidence="1">
    <location>
        <begin position="1025"/>
        <end position="1061"/>
    </location>
</feature>
<evidence type="ECO:0000256" key="2">
    <source>
        <dbReference type="SAM" id="MobiDB-lite"/>
    </source>
</evidence>
<reference evidence="4" key="2">
    <citation type="submission" date="2015-08" db="UniProtKB">
        <authorList>
            <consortium name="WormBaseParasite"/>
        </authorList>
    </citation>
    <scope>IDENTIFICATION</scope>
</reference>
<feature type="compositionally biased region" description="Polar residues" evidence="2">
    <location>
        <begin position="200"/>
        <end position="215"/>
    </location>
</feature>
<keyword evidence="3" id="KW-1185">Reference proteome</keyword>
<name>A0A0K0G538_STRVS</name>
<accession>A0A0K0G538</accession>
<feature type="compositionally biased region" description="Basic and acidic residues" evidence="2">
    <location>
        <begin position="669"/>
        <end position="681"/>
    </location>
</feature>
<feature type="compositionally biased region" description="Polar residues" evidence="2">
    <location>
        <begin position="40"/>
        <end position="67"/>
    </location>
</feature>
<feature type="region of interest" description="Disordered" evidence="2">
    <location>
        <begin position="1153"/>
        <end position="1196"/>
    </location>
</feature>
<feature type="compositionally biased region" description="Low complexity" evidence="2">
    <location>
        <begin position="78"/>
        <end position="90"/>
    </location>
</feature>
<organism evidence="3 4">
    <name type="scientific">Strongyloides venezuelensis</name>
    <name type="common">Threadworm</name>
    <dbReference type="NCBI Taxonomy" id="75913"/>
    <lineage>
        <taxon>Eukaryota</taxon>
        <taxon>Metazoa</taxon>
        <taxon>Ecdysozoa</taxon>
        <taxon>Nematoda</taxon>
        <taxon>Chromadorea</taxon>
        <taxon>Rhabditida</taxon>
        <taxon>Tylenchina</taxon>
        <taxon>Panagrolaimomorpha</taxon>
        <taxon>Strongyloidoidea</taxon>
        <taxon>Strongyloididae</taxon>
        <taxon>Strongyloides</taxon>
    </lineage>
</organism>
<feature type="region of interest" description="Disordered" evidence="2">
    <location>
        <begin position="284"/>
        <end position="310"/>
    </location>
</feature>
<feature type="compositionally biased region" description="Basic and acidic residues" evidence="2">
    <location>
        <begin position="1159"/>
        <end position="1171"/>
    </location>
</feature>
<proteinExistence type="predicted"/>
<feature type="compositionally biased region" description="Polar residues" evidence="2">
    <location>
        <begin position="284"/>
        <end position="293"/>
    </location>
</feature>
<protein>
    <submittedName>
        <fullName evidence="4">Helicase ARIP4</fullName>
    </submittedName>
</protein>
<feature type="compositionally biased region" description="Basic and acidic residues" evidence="2">
    <location>
        <begin position="101"/>
        <end position="128"/>
    </location>
</feature>
<reference evidence="3" key="1">
    <citation type="submission" date="2014-07" db="EMBL/GenBank/DDBJ databases">
        <authorList>
            <person name="Martin A.A"/>
            <person name="De Silva N."/>
        </authorList>
    </citation>
    <scope>NUCLEOTIDE SEQUENCE</scope>
</reference>
<evidence type="ECO:0000256" key="1">
    <source>
        <dbReference type="SAM" id="Coils"/>
    </source>
</evidence>
<evidence type="ECO:0000313" key="4">
    <source>
        <dbReference type="WBParaSite" id="SVE_1985100.1"/>
    </source>
</evidence>
<evidence type="ECO:0000313" key="3">
    <source>
        <dbReference type="Proteomes" id="UP000035680"/>
    </source>
</evidence>